<dbReference type="AlphaFoldDB" id="A0AAW2SNT1"/>
<dbReference type="EMBL" id="JACGWN010000016">
    <property type="protein sequence ID" value="KAL0393735.1"/>
    <property type="molecule type" value="Genomic_DNA"/>
</dbReference>
<protein>
    <submittedName>
        <fullName evidence="1">Uncharacterized protein</fullName>
    </submittedName>
</protein>
<organism evidence="1">
    <name type="scientific">Sesamum latifolium</name>
    <dbReference type="NCBI Taxonomy" id="2727402"/>
    <lineage>
        <taxon>Eukaryota</taxon>
        <taxon>Viridiplantae</taxon>
        <taxon>Streptophyta</taxon>
        <taxon>Embryophyta</taxon>
        <taxon>Tracheophyta</taxon>
        <taxon>Spermatophyta</taxon>
        <taxon>Magnoliopsida</taxon>
        <taxon>eudicotyledons</taxon>
        <taxon>Gunneridae</taxon>
        <taxon>Pentapetalae</taxon>
        <taxon>asterids</taxon>
        <taxon>lamiids</taxon>
        <taxon>Lamiales</taxon>
        <taxon>Pedaliaceae</taxon>
        <taxon>Sesamum</taxon>
    </lineage>
</organism>
<gene>
    <name evidence="1" type="ORF">Slati_4339700</name>
</gene>
<reference evidence="1" key="1">
    <citation type="submission" date="2020-06" db="EMBL/GenBank/DDBJ databases">
        <authorList>
            <person name="Li T."/>
            <person name="Hu X."/>
            <person name="Zhang T."/>
            <person name="Song X."/>
            <person name="Zhang H."/>
            <person name="Dai N."/>
            <person name="Sheng W."/>
            <person name="Hou X."/>
            <person name="Wei L."/>
        </authorList>
    </citation>
    <scope>NUCLEOTIDE SEQUENCE</scope>
    <source>
        <strain evidence="1">KEN1</strain>
        <tissue evidence="1">Leaf</tissue>
    </source>
</reference>
<sequence length="68" mass="7582">MHEKFPPETLPQWVLPQRRPCHDNGALMILDSPVCKAKPVVEKVPESEAMAGQTVNSHWFSTVSVVAE</sequence>
<accession>A0AAW2SNT1</accession>
<reference evidence="1" key="2">
    <citation type="journal article" date="2024" name="Plant">
        <title>Genomic evolution and insights into agronomic trait innovations of Sesamum species.</title>
        <authorList>
            <person name="Miao H."/>
            <person name="Wang L."/>
            <person name="Qu L."/>
            <person name="Liu H."/>
            <person name="Sun Y."/>
            <person name="Le M."/>
            <person name="Wang Q."/>
            <person name="Wei S."/>
            <person name="Zheng Y."/>
            <person name="Lin W."/>
            <person name="Duan Y."/>
            <person name="Cao H."/>
            <person name="Xiong S."/>
            <person name="Wang X."/>
            <person name="Wei L."/>
            <person name="Li C."/>
            <person name="Ma Q."/>
            <person name="Ju M."/>
            <person name="Zhao R."/>
            <person name="Li G."/>
            <person name="Mu C."/>
            <person name="Tian Q."/>
            <person name="Mei H."/>
            <person name="Zhang T."/>
            <person name="Gao T."/>
            <person name="Zhang H."/>
        </authorList>
    </citation>
    <scope>NUCLEOTIDE SEQUENCE</scope>
    <source>
        <strain evidence="1">KEN1</strain>
    </source>
</reference>
<evidence type="ECO:0000313" key="1">
    <source>
        <dbReference type="EMBL" id="KAL0393735.1"/>
    </source>
</evidence>
<name>A0AAW2SNT1_9LAMI</name>
<comment type="caution">
    <text evidence="1">The sequence shown here is derived from an EMBL/GenBank/DDBJ whole genome shotgun (WGS) entry which is preliminary data.</text>
</comment>
<proteinExistence type="predicted"/>